<proteinExistence type="predicted"/>
<dbReference type="Proteomes" id="UP001177769">
    <property type="component" value="Chromosome"/>
</dbReference>
<dbReference type="KEGG" id="pais:PFX98_01830"/>
<evidence type="ECO:0000313" key="1">
    <source>
        <dbReference type="EMBL" id="WIT12372.1"/>
    </source>
</evidence>
<sequence>MNTIKTMDEATLHAYVDGQLTPYEAAEVAQWLQSHPDDAQRVLSWRSQRAALQGLHAEMLDEPLPPALLRRLHKPAAPAAANAAQFWRQGLAAACLLAVGLAGGWYGHASWPGDASPPQASGASTPAFVRDAAIAHVLYQPERRHPVEVGADQQEHLVQWLSKRLGQPLRVPDLRADGFALMGGRLLPAGEAQAGGGDHNAARAQFMYESAQGQRLTLYVSVAPAGQAAAPTAFRFAEQGQGAGLTRSFYWIDGALGYALSGPFGQEQLARLGSQVYAQLGAS</sequence>
<reference evidence="1" key="1">
    <citation type="submission" date="2023-01" db="EMBL/GenBank/DDBJ databases">
        <title>Whole genome sequence of Paucibacter sp. S2-9 isolated from pond sediment.</title>
        <authorList>
            <person name="Jung J.Y."/>
        </authorList>
    </citation>
    <scope>NUCLEOTIDE SEQUENCE</scope>
    <source>
        <strain evidence="1">S2-9</strain>
    </source>
</reference>
<dbReference type="AlphaFoldDB" id="A0AA95NC81"/>
<name>A0AA95NC81_9BURK</name>
<keyword evidence="2" id="KW-1185">Reference proteome</keyword>
<accession>A0AA95NC81</accession>
<organism evidence="1 2">
    <name type="scientific">Paucibacter sediminis</name>
    <dbReference type="NCBI Taxonomy" id="3019553"/>
    <lineage>
        <taxon>Bacteria</taxon>
        <taxon>Pseudomonadati</taxon>
        <taxon>Pseudomonadota</taxon>
        <taxon>Betaproteobacteria</taxon>
        <taxon>Burkholderiales</taxon>
        <taxon>Sphaerotilaceae</taxon>
        <taxon>Roseateles</taxon>
    </lineage>
</organism>
<protein>
    <submittedName>
        <fullName evidence="1">Anti-sigma factor</fullName>
    </submittedName>
</protein>
<gene>
    <name evidence="1" type="ORF">PFX98_01830</name>
</gene>
<dbReference type="RefSeq" id="WP_285233470.1">
    <property type="nucleotide sequence ID" value="NZ_CP116346.1"/>
</dbReference>
<evidence type="ECO:0000313" key="2">
    <source>
        <dbReference type="Proteomes" id="UP001177769"/>
    </source>
</evidence>
<dbReference type="EMBL" id="CP116346">
    <property type="protein sequence ID" value="WIT12372.1"/>
    <property type="molecule type" value="Genomic_DNA"/>
</dbReference>